<keyword evidence="1" id="KW-0378">Hydrolase</keyword>
<dbReference type="Pfam" id="PF00561">
    <property type="entry name" value="Abhydrolase_1"/>
    <property type="match status" value="1"/>
</dbReference>
<dbReference type="InterPro" id="IPR029058">
    <property type="entry name" value="AB_hydrolase_fold"/>
</dbReference>
<dbReference type="EMBL" id="UINC01187915">
    <property type="protein sequence ID" value="SVE00883.1"/>
    <property type="molecule type" value="Genomic_DNA"/>
</dbReference>
<protein>
    <recommendedName>
        <fullName evidence="2">AB hydrolase-1 domain-containing protein</fullName>
    </recommendedName>
</protein>
<dbReference type="SUPFAM" id="SSF53474">
    <property type="entry name" value="alpha/beta-Hydrolases"/>
    <property type="match status" value="1"/>
</dbReference>
<evidence type="ECO:0000313" key="3">
    <source>
        <dbReference type="EMBL" id="SVE00883.1"/>
    </source>
</evidence>
<reference evidence="3" key="1">
    <citation type="submission" date="2018-05" db="EMBL/GenBank/DDBJ databases">
        <authorList>
            <person name="Lanie J.A."/>
            <person name="Ng W.-L."/>
            <person name="Kazmierczak K.M."/>
            <person name="Andrzejewski T.M."/>
            <person name="Davidsen T.M."/>
            <person name="Wayne K.J."/>
            <person name="Tettelin H."/>
            <person name="Glass J.I."/>
            <person name="Rusch D."/>
            <person name="Podicherti R."/>
            <person name="Tsui H.-C.T."/>
            <person name="Winkler M.E."/>
        </authorList>
    </citation>
    <scope>NUCLEOTIDE SEQUENCE</scope>
</reference>
<feature type="domain" description="AB hydrolase-1" evidence="2">
    <location>
        <begin position="22"/>
        <end position="226"/>
    </location>
</feature>
<dbReference type="AlphaFoldDB" id="A0A382ZZR3"/>
<dbReference type="PRINTS" id="PR00111">
    <property type="entry name" value="ABHYDROLASE"/>
</dbReference>
<evidence type="ECO:0000259" key="2">
    <source>
        <dbReference type="Pfam" id="PF00561"/>
    </source>
</evidence>
<sequence length="236" mass="26682">MPYALTDDGVNLYYESTGAGEPLIFVHEFAGDHRSWEPQIRNFGRRYQCVAYNARGYPPSDVPEEETSYSQDRAQLDILSILDHCQFERVNICGLSMGGFAVLHFGLHHPERVLSMVVSGCGYGAEKNMQEQFRAEAEATAGFIKENSMDAFAEKYAEGPTRVQFKNKDPRGWKEFRNQLAEHSTLGSSLTMRGVQARRPSLFDLEEKLKQLSVPTLILYGDEDDPCLTPGVYLKR</sequence>
<proteinExistence type="predicted"/>
<dbReference type="InterPro" id="IPR050266">
    <property type="entry name" value="AB_hydrolase_sf"/>
</dbReference>
<name>A0A382ZZR3_9ZZZZ</name>
<dbReference type="GO" id="GO:0016020">
    <property type="term" value="C:membrane"/>
    <property type="evidence" value="ECO:0007669"/>
    <property type="project" value="TreeGrafter"/>
</dbReference>
<dbReference type="GO" id="GO:0016787">
    <property type="term" value="F:hydrolase activity"/>
    <property type="evidence" value="ECO:0007669"/>
    <property type="project" value="UniProtKB-KW"/>
</dbReference>
<dbReference type="Gene3D" id="3.40.50.1820">
    <property type="entry name" value="alpha/beta hydrolase"/>
    <property type="match status" value="1"/>
</dbReference>
<dbReference type="PANTHER" id="PTHR43798">
    <property type="entry name" value="MONOACYLGLYCEROL LIPASE"/>
    <property type="match status" value="1"/>
</dbReference>
<accession>A0A382ZZR3</accession>
<evidence type="ECO:0000256" key="1">
    <source>
        <dbReference type="ARBA" id="ARBA00022801"/>
    </source>
</evidence>
<feature type="non-terminal residue" evidence="3">
    <location>
        <position position="236"/>
    </location>
</feature>
<gene>
    <name evidence="3" type="ORF">METZ01_LOCUS453737</name>
</gene>
<dbReference type="PANTHER" id="PTHR43798:SF31">
    <property type="entry name" value="AB HYDROLASE SUPERFAMILY PROTEIN YCLE"/>
    <property type="match status" value="1"/>
</dbReference>
<dbReference type="InterPro" id="IPR000073">
    <property type="entry name" value="AB_hydrolase_1"/>
</dbReference>
<organism evidence="3">
    <name type="scientific">marine metagenome</name>
    <dbReference type="NCBI Taxonomy" id="408172"/>
    <lineage>
        <taxon>unclassified sequences</taxon>
        <taxon>metagenomes</taxon>
        <taxon>ecological metagenomes</taxon>
    </lineage>
</organism>